<comment type="caution">
    <text evidence="2">The sequence shown here is derived from an EMBL/GenBank/DDBJ whole genome shotgun (WGS) entry which is preliminary data.</text>
</comment>
<gene>
    <name evidence="2" type="ORF">AVEN_239269_1</name>
</gene>
<dbReference type="EMBL" id="BGPR01010129">
    <property type="protein sequence ID" value="GBN44407.1"/>
    <property type="molecule type" value="Genomic_DNA"/>
</dbReference>
<name>A0A4Y2P278_ARAVE</name>
<proteinExistence type="predicted"/>
<sequence>MIAGARSVGGSVMETANIMGNARSMVTEFMKGGKMVSAKYSSGRKSRLTNRDRRQLERIVDPRHKQSLTTVTSNLNRHP</sequence>
<dbReference type="AlphaFoldDB" id="A0A4Y2P278"/>
<protein>
    <recommendedName>
        <fullName evidence="4">Tc3 transposase DNA binding domain-containing protein</fullName>
    </recommendedName>
</protein>
<evidence type="ECO:0000313" key="2">
    <source>
        <dbReference type="EMBL" id="GBN44407.1"/>
    </source>
</evidence>
<feature type="region of interest" description="Disordered" evidence="1">
    <location>
        <begin position="36"/>
        <end position="79"/>
    </location>
</feature>
<accession>A0A4Y2P278</accession>
<organism evidence="2 3">
    <name type="scientific">Araneus ventricosus</name>
    <name type="common">Orbweaver spider</name>
    <name type="synonym">Epeira ventricosa</name>
    <dbReference type="NCBI Taxonomy" id="182803"/>
    <lineage>
        <taxon>Eukaryota</taxon>
        <taxon>Metazoa</taxon>
        <taxon>Ecdysozoa</taxon>
        <taxon>Arthropoda</taxon>
        <taxon>Chelicerata</taxon>
        <taxon>Arachnida</taxon>
        <taxon>Araneae</taxon>
        <taxon>Araneomorphae</taxon>
        <taxon>Entelegynae</taxon>
        <taxon>Araneoidea</taxon>
        <taxon>Araneidae</taxon>
        <taxon>Araneus</taxon>
    </lineage>
</organism>
<evidence type="ECO:0000256" key="1">
    <source>
        <dbReference type="SAM" id="MobiDB-lite"/>
    </source>
</evidence>
<evidence type="ECO:0008006" key="4">
    <source>
        <dbReference type="Google" id="ProtNLM"/>
    </source>
</evidence>
<dbReference type="Proteomes" id="UP000499080">
    <property type="component" value="Unassembled WGS sequence"/>
</dbReference>
<keyword evidence="3" id="KW-1185">Reference proteome</keyword>
<feature type="compositionally biased region" description="Basic and acidic residues" evidence="1">
    <location>
        <begin position="49"/>
        <end position="64"/>
    </location>
</feature>
<evidence type="ECO:0000313" key="3">
    <source>
        <dbReference type="Proteomes" id="UP000499080"/>
    </source>
</evidence>
<reference evidence="2 3" key="1">
    <citation type="journal article" date="2019" name="Sci. Rep.">
        <title>Orb-weaving spider Araneus ventricosus genome elucidates the spidroin gene catalogue.</title>
        <authorList>
            <person name="Kono N."/>
            <person name="Nakamura H."/>
            <person name="Ohtoshi R."/>
            <person name="Moran D.A.P."/>
            <person name="Shinohara A."/>
            <person name="Yoshida Y."/>
            <person name="Fujiwara M."/>
            <person name="Mori M."/>
            <person name="Tomita M."/>
            <person name="Arakawa K."/>
        </authorList>
    </citation>
    <scope>NUCLEOTIDE SEQUENCE [LARGE SCALE GENOMIC DNA]</scope>
</reference>
<feature type="compositionally biased region" description="Polar residues" evidence="1">
    <location>
        <begin position="67"/>
        <end position="79"/>
    </location>
</feature>
<dbReference type="OrthoDB" id="6433509at2759"/>